<dbReference type="GeneID" id="10823205"/>
<evidence type="ECO:0000313" key="1">
    <source>
        <dbReference type="EMBL" id="AEH61404.1"/>
    </source>
</evidence>
<name>F7XPH9_METZD</name>
<protein>
    <submittedName>
        <fullName evidence="1">Uncharacterized protein</fullName>
    </submittedName>
</protein>
<organism evidence="1 2">
    <name type="scientific">Methanosalsum zhilinae (strain DSM 4017 / NBRC 107636 / OCM 62 / WeN5)</name>
    <name type="common">Methanohalophilus zhilinae</name>
    <dbReference type="NCBI Taxonomy" id="679901"/>
    <lineage>
        <taxon>Archaea</taxon>
        <taxon>Methanobacteriati</taxon>
        <taxon>Methanobacteriota</taxon>
        <taxon>Stenosarchaea group</taxon>
        <taxon>Methanomicrobia</taxon>
        <taxon>Methanosarcinales</taxon>
        <taxon>Methanosarcinaceae</taxon>
        <taxon>Methanosalsum</taxon>
    </lineage>
</organism>
<keyword evidence="2" id="KW-1185">Reference proteome</keyword>
<dbReference type="STRING" id="679901.Mzhil_1566"/>
<sequence>MPKKLSFEDLVAEKEKEAEDVENIELEDMYDLIIPPGTPSYIIYDLVEEFNLEPVDRRVKVNIVDCDERDVLALRGQLEDVQEAEQILYRELKAWAEDQE</sequence>
<accession>F7XPH9</accession>
<dbReference type="Proteomes" id="UP000006622">
    <property type="component" value="Chromosome"/>
</dbReference>
<dbReference type="HOGENOM" id="CLU_184179_0_0_2"/>
<dbReference type="KEGG" id="mzh:Mzhil_1566"/>
<proteinExistence type="predicted"/>
<gene>
    <name evidence="1" type="ordered locus">Mzhil_1566</name>
</gene>
<dbReference type="RefSeq" id="WP_013898840.1">
    <property type="nucleotide sequence ID" value="NC_015676.1"/>
</dbReference>
<dbReference type="AlphaFoldDB" id="F7XPH9"/>
<evidence type="ECO:0000313" key="2">
    <source>
        <dbReference type="Proteomes" id="UP000006622"/>
    </source>
</evidence>
<dbReference type="EMBL" id="CP002101">
    <property type="protein sequence ID" value="AEH61404.1"/>
    <property type="molecule type" value="Genomic_DNA"/>
</dbReference>
<reference evidence="1 2" key="1">
    <citation type="submission" date="2010-07" db="EMBL/GenBank/DDBJ databases">
        <title>The complete genome of Methanosalsum zhilinae DSM 4017.</title>
        <authorList>
            <consortium name="US DOE Joint Genome Institute (JGI-PGF)"/>
            <person name="Lucas S."/>
            <person name="Copeland A."/>
            <person name="Lapidus A."/>
            <person name="Glavina del Rio T."/>
            <person name="Dalin E."/>
            <person name="Tice H."/>
            <person name="Bruce D."/>
            <person name="Goodwin L."/>
            <person name="Pitluck S."/>
            <person name="Kyrpides N."/>
            <person name="Mavromatis K."/>
            <person name="Ovchinnikova G."/>
            <person name="Daligault H."/>
            <person name="Detter J.C."/>
            <person name="Han C."/>
            <person name="Tapia R."/>
            <person name="Larimer F."/>
            <person name="Land M."/>
            <person name="Hauser L."/>
            <person name="Markowitz V."/>
            <person name="Cheng J.-F."/>
            <person name="Hugenholtz P."/>
            <person name="Woyke T."/>
            <person name="Wu D."/>
            <person name="Spring S."/>
            <person name="Schueler E."/>
            <person name="Brambilla E."/>
            <person name="Klenk H.-P."/>
            <person name="Eisen J.A."/>
        </authorList>
    </citation>
    <scope>NUCLEOTIDE SEQUENCE [LARGE SCALE GENOMIC DNA]</scope>
    <source>
        <strain evidence="2">DSM 4017 / NBRC 107636 / OCM 62 / WeN5</strain>
    </source>
</reference>
<dbReference type="OrthoDB" id="145834at2157"/>